<proteinExistence type="predicted"/>
<organism evidence="2 3">
    <name type="scientific">Tauraco erythrolophus</name>
    <name type="common">Red-crested turaco</name>
    <dbReference type="NCBI Taxonomy" id="121530"/>
    <lineage>
        <taxon>Eukaryota</taxon>
        <taxon>Metazoa</taxon>
        <taxon>Chordata</taxon>
        <taxon>Craniata</taxon>
        <taxon>Vertebrata</taxon>
        <taxon>Euteleostomi</taxon>
        <taxon>Archelosauria</taxon>
        <taxon>Archosauria</taxon>
        <taxon>Dinosauria</taxon>
        <taxon>Saurischia</taxon>
        <taxon>Theropoda</taxon>
        <taxon>Coelurosauria</taxon>
        <taxon>Aves</taxon>
        <taxon>Neognathae</taxon>
        <taxon>Neoaves</taxon>
        <taxon>Otidimorphae</taxon>
        <taxon>Musophagiformes</taxon>
        <taxon>Musophagidae</taxon>
        <taxon>Tauraco</taxon>
    </lineage>
</organism>
<feature type="chain" id="PRO_5001885119" evidence="1">
    <location>
        <begin position="22"/>
        <end position="52"/>
    </location>
</feature>
<reference evidence="2 3" key="1">
    <citation type="submission" date="2014-04" db="EMBL/GenBank/DDBJ databases">
        <title>Genome evolution of avian class.</title>
        <authorList>
            <person name="Zhang G."/>
            <person name="Li C."/>
        </authorList>
    </citation>
    <scope>NUCLEOTIDE SEQUENCE [LARGE SCALE GENOMIC DNA]</scope>
    <source>
        <strain evidence="2">BGI_N340</strain>
    </source>
</reference>
<keyword evidence="3" id="KW-1185">Reference proteome</keyword>
<dbReference type="AlphaFoldDB" id="A0A093CSL3"/>
<feature type="non-terminal residue" evidence="2">
    <location>
        <position position="52"/>
    </location>
</feature>
<accession>A0A093CSL3</accession>
<evidence type="ECO:0000256" key="1">
    <source>
        <dbReference type="SAM" id="SignalP"/>
    </source>
</evidence>
<sequence length="52" mass="5612">CELLLLVSLSCSIFSFWLSSSSPGCLPIAGCPRAGLSILCKTLWTSSFQRCQ</sequence>
<gene>
    <name evidence="2" type="ORF">N340_08695</name>
</gene>
<feature type="signal peptide" evidence="1">
    <location>
        <begin position="1"/>
        <end position="21"/>
    </location>
</feature>
<feature type="non-terminal residue" evidence="2">
    <location>
        <position position="1"/>
    </location>
</feature>
<dbReference type="EMBL" id="KL471107">
    <property type="protein sequence ID" value="KFV18875.1"/>
    <property type="molecule type" value="Genomic_DNA"/>
</dbReference>
<keyword evidence="1" id="KW-0732">Signal</keyword>
<evidence type="ECO:0000313" key="3">
    <source>
        <dbReference type="Proteomes" id="UP000053661"/>
    </source>
</evidence>
<protein>
    <submittedName>
        <fullName evidence="2">Uncharacterized protein</fullName>
    </submittedName>
</protein>
<name>A0A093CSL3_TAUER</name>
<dbReference type="Proteomes" id="UP000053661">
    <property type="component" value="Unassembled WGS sequence"/>
</dbReference>
<evidence type="ECO:0000313" key="2">
    <source>
        <dbReference type="EMBL" id="KFV18875.1"/>
    </source>
</evidence>